<dbReference type="Gene3D" id="4.10.60.10">
    <property type="entry name" value="Zinc finger, CCHC-type"/>
    <property type="match status" value="1"/>
</dbReference>
<protein>
    <submittedName>
        <fullName evidence="5">Rab GTPase-binding effector protein 1</fullName>
    </submittedName>
</protein>
<evidence type="ECO:0000259" key="4">
    <source>
        <dbReference type="PROSITE" id="PS50158"/>
    </source>
</evidence>
<dbReference type="PANTHER" id="PTHR46888:SF1">
    <property type="entry name" value="RIBONUCLEASE H"/>
    <property type="match status" value="1"/>
</dbReference>
<feature type="region of interest" description="Disordered" evidence="3">
    <location>
        <begin position="80"/>
        <end position="104"/>
    </location>
</feature>
<dbReference type="EMBL" id="BMAT01000447">
    <property type="protein sequence ID" value="GFR66444.1"/>
    <property type="molecule type" value="Genomic_DNA"/>
</dbReference>
<gene>
    <name evidence="5" type="ORF">ElyMa_000228800</name>
</gene>
<dbReference type="AlphaFoldDB" id="A0AAV4F0F5"/>
<dbReference type="SUPFAM" id="SSF57756">
    <property type="entry name" value="Retrovirus zinc finger-like domains"/>
    <property type="match status" value="1"/>
</dbReference>
<accession>A0AAV4F0F5</accession>
<feature type="coiled-coil region" evidence="2">
    <location>
        <begin position="274"/>
        <end position="301"/>
    </location>
</feature>
<keyword evidence="2" id="KW-0175">Coiled coil</keyword>
<dbReference type="SUPFAM" id="SSF103652">
    <property type="entry name" value="G protein-binding domain"/>
    <property type="match status" value="1"/>
</dbReference>
<dbReference type="PANTHER" id="PTHR46888">
    <property type="entry name" value="ZINC KNUCKLE DOMAINCONTAINING PROTEIN-RELATED"/>
    <property type="match status" value="1"/>
</dbReference>
<feature type="coiled-coil region" evidence="2">
    <location>
        <begin position="327"/>
        <end position="361"/>
    </location>
</feature>
<evidence type="ECO:0000256" key="1">
    <source>
        <dbReference type="PROSITE-ProRule" id="PRU00047"/>
    </source>
</evidence>
<dbReference type="InterPro" id="IPR001878">
    <property type="entry name" value="Znf_CCHC"/>
</dbReference>
<keyword evidence="1" id="KW-0862">Zinc</keyword>
<feature type="domain" description="CCHC-type" evidence="4">
    <location>
        <begin position="61"/>
        <end position="76"/>
    </location>
</feature>
<proteinExistence type="predicted"/>
<evidence type="ECO:0000256" key="3">
    <source>
        <dbReference type="SAM" id="MobiDB-lite"/>
    </source>
</evidence>
<dbReference type="InterPro" id="IPR015390">
    <property type="entry name" value="Rabaptin_Rab5-bd_dom"/>
</dbReference>
<dbReference type="Pfam" id="PF09311">
    <property type="entry name" value="Rab5-bind"/>
    <property type="match status" value="1"/>
</dbReference>
<name>A0AAV4F0F5_9GAST</name>
<dbReference type="InterPro" id="IPR036875">
    <property type="entry name" value="Znf_CCHC_sf"/>
</dbReference>
<keyword evidence="6" id="KW-1185">Reference proteome</keyword>
<reference evidence="5 6" key="1">
    <citation type="journal article" date="2021" name="Elife">
        <title>Chloroplast acquisition without the gene transfer in kleptoplastic sea slugs, Plakobranchus ocellatus.</title>
        <authorList>
            <person name="Maeda T."/>
            <person name="Takahashi S."/>
            <person name="Yoshida T."/>
            <person name="Shimamura S."/>
            <person name="Takaki Y."/>
            <person name="Nagai Y."/>
            <person name="Toyoda A."/>
            <person name="Suzuki Y."/>
            <person name="Arimoto A."/>
            <person name="Ishii H."/>
            <person name="Satoh N."/>
            <person name="Nishiyama T."/>
            <person name="Hasebe M."/>
            <person name="Maruyama T."/>
            <person name="Minagawa J."/>
            <person name="Obokata J."/>
            <person name="Shigenobu S."/>
        </authorList>
    </citation>
    <scope>NUCLEOTIDE SEQUENCE [LARGE SCALE GENOMIC DNA]</scope>
</reference>
<organism evidence="5 6">
    <name type="scientific">Elysia marginata</name>
    <dbReference type="NCBI Taxonomy" id="1093978"/>
    <lineage>
        <taxon>Eukaryota</taxon>
        <taxon>Metazoa</taxon>
        <taxon>Spiralia</taxon>
        <taxon>Lophotrochozoa</taxon>
        <taxon>Mollusca</taxon>
        <taxon>Gastropoda</taxon>
        <taxon>Heterobranchia</taxon>
        <taxon>Euthyneura</taxon>
        <taxon>Panpulmonata</taxon>
        <taxon>Sacoglossa</taxon>
        <taxon>Placobranchoidea</taxon>
        <taxon>Plakobranchidae</taxon>
        <taxon>Elysia</taxon>
    </lineage>
</organism>
<comment type="caution">
    <text evidence="5">The sequence shown here is derived from an EMBL/GenBank/DDBJ whole genome shotgun (WGS) entry which is preliminary data.</text>
</comment>
<keyword evidence="1" id="KW-0863">Zinc-finger</keyword>
<dbReference type="Proteomes" id="UP000762676">
    <property type="component" value="Unassembled WGS sequence"/>
</dbReference>
<sequence length="466" mass="51877">MKDLANAFSEARPHANISYKKPTVADSFTTAVGDTRVSRPVDRGNYNADSRTRSMTRSDIKCHRCGKLGHIKRNCRVPEHALDKSQLPPNSHHRNAAEQRPQSRYNDARFGRKEQNPHEAGSVAVASSIHMGAELVSLTRAADVSKYLDSNIHFSSVAAQTLSNSVGTLQLWDAVLNGQSASLLRDSGCSTVGVRRSFVKPEDYTGRNISCITFGGTVEKFPTAIIFLQSEFYSGSLEAAVLPKPVADIILGNINGAKATEMVMKTACQVQTRAKDLKSKLAKLQKDMDRVLSEMKEGQTERNHAQKALATEQQRNQNLFKYQAELEDALKTKAEEASTQISNLTTKLQECEKYVKDFREQMSTVHLQLQDHCKSIADYRGEVQKEKDKVVDKYSKTTQQLQNEDSNLPNKLEEMQLRLLKYCKKIISAKVAKELAEDTVRAQVAFLKAQVTGDQKEPVTLGEAPT</sequence>
<keyword evidence="1" id="KW-0479">Metal-binding</keyword>
<dbReference type="Pfam" id="PF00098">
    <property type="entry name" value="zf-CCHC"/>
    <property type="match status" value="1"/>
</dbReference>
<evidence type="ECO:0000313" key="6">
    <source>
        <dbReference type="Proteomes" id="UP000762676"/>
    </source>
</evidence>
<dbReference type="SMART" id="SM00343">
    <property type="entry name" value="ZnF_C2HC"/>
    <property type="match status" value="1"/>
</dbReference>
<evidence type="ECO:0000256" key="2">
    <source>
        <dbReference type="SAM" id="Coils"/>
    </source>
</evidence>
<dbReference type="PROSITE" id="PS50158">
    <property type="entry name" value="ZF_CCHC"/>
    <property type="match status" value="1"/>
</dbReference>
<dbReference type="GO" id="GO:0008270">
    <property type="term" value="F:zinc ion binding"/>
    <property type="evidence" value="ECO:0007669"/>
    <property type="project" value="UniProtKB-KW"/>
</dbReference>
<evidence type="ECO:0000313" key="5">
    <source>
        <dbReference type="EMBL" id="GFR66444.1"/>
    </source>
</evidence>
<dbReference type="GO" id="GO:0003676">
    <property type="term" value="F:nucleic acid binding"/>
    <property type="evidence" value="ECO:0007669"/>
    <property type="project" value="InterPro"/>
</dbReference>